<feature type="transmembrane region" description="Helical" evidence="7">
    <location>
        <begin position="285"/>
        <end position="307"/>
    </location>
</feature>
<dbReference type="Pfam" id="PF01733">
    <property type="entry name" value="Nucleoside_tran"/>
    <property type="match status" value="1"/>
</dbReference>
<evidence type="ECO:0000256" key="2">
    <source>
        <dbReference type="ARBA" id="ARBA00007965"/>
    </source>
</evidence>
<evidence type="ECO:0000256" key="6">
    <source>
        <dbReference type="ARBA" id="ARBA00023136"/>
    </source>
</evidence>
<evidence type="ECO:0000256" key="1">
    <source>
        <dbReference type="ARBA" id="ARBA00004141"/>
    </source>
</evidence>
<feature type="transmembrane region" description="Helical" evidence="7">
    <location>
        <begin position="327"/>
        <end position="349"/>
    </location>
</feature>
<comment type="similarity">
    <text evidence="2">Belongs to the SLC29A/ENT transporter (TC 2.A.57) family.</text>
</comment>
<dbReference type="GO" id="GO:0005337">
    <property type="term" value="F:nucleoside transmembrane transporter activity"/>
    <property type="evidence" value="ECO:0007669"/>
    <property type="project" value="InterPro"/>
</dbReference>
<evidence type="ECO:0000313" key="8">
    <source>
        <dbReference type="EMBL" id="GMR32240.1"/>
    </source>
</evidence>
<keyword evidence="4 7" id="KW-0812">Transmembrane</keyword>
<dbReference type="EMBL" id="BTRK01000001">
    <property type="protein sequence ID" value="GMR32240.1"/>
    <property type="molecule type" value="Genomic_DNA"/>
</dbReference>
<feature type="transmembrane region" description="Helical" evidence="7">
    <location>
        <begin position="189"/>
        <end position="210"/>
    </location>
</feature>
<evidence type="ECO:0000256" key="7">
    <source>
        <dbReference type="SAM" id="Phobius"/>
    </source>
</evidence>
<dbReference type="AlphaFoldDB" id="A0AAN5C684"/>
<dbReference type="InterPro" id="IPR002259">
    <property type="entry name" value="Eqnu_transpt"/>
</dbReference>
<feature type="transmembrane region" description="Helical" evidence="7">
    <location>
        <begin position="361"/>
        <end position="379"/>
    </location>
</feature>
<evidence type="ECO:0000256" key="4">
    <source>
        <dbReference type="ARBA" id="ARBA00022692"/>
    </source>
</evidence>
<evidence type="ECO:0000313" key="9">
    <source>
        <dbReference type="Proteomes" id="UP001328107"/>
    </source>
</evidence>
<protein>
    <recommendedName>
        <fullName evidence="10">Ent-1</fullName>
    </recommendedName>
</protein>
<evidence type="ECO:0000256" key="3">
    <source>
        <dbReference type="ARBA" id="ARBA00022448"/>
    </source>
</evidence>
<keyword evidence="9" id="KW-1185">Reference proteome</keyword>
<feature type="transmembrane region" description="Helical" evidence="7">
    <location>
        <begin position="431"/>
        <end position="452"/>
    </location>
</feature>
<organism evidence="8 9">
    <name type="scientific">Pristionchus mayeri</name>
    <dbReference type="NCBI Taxonomy" id="1317129"/>
    <lineage>
        <taxon>Eukaryota</taxon>
        <taxon>Metazoa</taxon>
        <taxon>Ecdysozoa</taxon>
        <taxon>Nematoda</taxon>
        <taxon>Chromadorea</taxon>
        <taxon>Rhabditida</taxon>
        <taxon>Rhabditina</taxon>
        <taxon>Diplogasteromorpha</taxon>
        <taxon>Diplogasteroidea</taxon>
        <taxon>Neodiplogasteridae</taxon>
        <taxon>Pristionchus</taxon>
    </lineage>
</organism>
<feature type="transmembrane region" description="Helical" evidence="7">
    <location>
        <begin position="152"/>
        <end position="169"/>
    </location>
</feature>
<keyword evidence="5 7" id="KW-1133">Transmembrane helix</keyword>
<sequence length="459" mass="52164">MTDTEKAPLSNDKEEKVTLPMEKRAEVEPFLQGEPSEAPVDKWSLVYLIIFLHGIGTLMPWNMFLTIADSYYVNYKMMEFTENNTMAETWYSKNYMISQNVCSQLPNLILNFVNIFIVVKGDLTKRIGISLCVVGAAVLFTMSFIYMDTWTWQGGFFALTLLSVILLNGTNGIYQNSIFGLVSDFPFKYTNAVIIGNNFCGTFVSIISIASTYLFESNELRAMVYFGISLLTIAFCFASFFTLKKLPFYRFYAKSEQKSVEDGESSEEQQAVTFREFWATFKEGWIGFTNVFLTFFVTLTIFPATMINVQPDTDNILYTSVGSNRGLYIGVYVFLLFNLLAFIGSMLGSYKQVIAPEHMRIWVYIRVLLIPAFCFLNLYPDTRGILPVLCTSNWCYFILSSIMSLSSGYLSSLSMMYITRYVSAERARTAMMMAAFFLISGIVAGIVFSRVLESFVGLF</sequence>
<dbReference type="PRINTS" id="PR01130">
    <property type="entry name" value="DERENTRNSPRT"/>
</dbReference>
<dbReference type="PANTHER" id="PTHR10332">
    <property type="entry name" value="EQUILIBRATIVE NUCLEOSIDE TRANSPORTER"/>
    <property type="match status" value="1"/>
</dbReference>
<reference evidence="9" key="1">
    <citation type="submission" date="2022-10" db="EMBL/GenBank/DDBJ databases">
        <title>Genome assembly of Pristionchus species.</title>
        <authorList>
            <person name="Yoshida K."/>
            <person name="Sommer R.J."/>
        </authorList>
    </citation>
    <scope>NUCLEOTIDE SEQUENCE [LARGE SCALE GENOMIC DNA]</scope>
    <source>
        <strain evidence="9">RS5460</strain>
    </source>
</reference>
<name>A0AAN5C684_9BILA</name>
<comment type="subcellular location">
    <subcellularLocation>
        <location evidence="1">Membrane</location>
        <topology evidence="1">Multi-pass membrane protein</topology>
    </subcellularLocation>
</comment>
<keyword evidence="6 7" id="KW-0472">Membrane</keyword>
<dbReference type="GO" id="GO:0005886">
    <property type="term" value="C:plasma membrane"/>
    <property type="evidence" value="ECO:0007669"/>
    <property type="project" value="TreeGrafter"/>
</dbReference>
<feature type="transmembrane region" description="Helical" evidence="7">
    <location>
        <begin position="385"/>
        <end position="410"/>
    </location>
</feature>
<feature type="transmembrane region" description="Helical" evidence="7">
    <location>
        <begin position="127"/>
        <end position="146"/>
    </location>
</feature>
<dbReference type="PIRSF" id="PIRSF016379">
    <property type="entry name" value="ENT"/>
    <property type="match status" value="1"/>
</dbReference>
<dbReference type="Proteomes" id="UP001328107">
    <property type="component" value="Unassembled WGS sequence"/>
</dbReference>
<proteinExistence type="inferred from homology"/>
<dbReference type="InterPro" id="IPR036259">
    <property type="entry name" value="MFS_trans_sf"/>
</dbReference>
<gene>
    <name evidence="8" type="ORF">PMAYCL1PPCAC_02435</name>
</gene>
<dbReference type="PANTHER" id="PTHR10332:SF80">
    <property type="entry name" value="EQUILIBRATIVE NUCLEOSIDE TRANSPORTER 2, ISOFORM A"/>
    <property type="match status" value="1"/>
</dbReference>
<dbReference type="SUPFAM" id="SSF103473">
    <property type="entry name" value="MFS general substrate transporter"/>
    <property type="match status" value="1"/>
</dbReference>
<feature type="transmembrane region" description="Helical" evidence="7">
    <location>
        <begin position="222"/>
        <end position="243"/>
    </location>
</feature>
<comment type="caution">
    <text evidence="8">The sequence shown here is derived from an EMBL/GenBank/DDBJ whole genome shotgun (WGS) entry which is preliminary data.</text>
</comment>
<evidence type="ECO:0008006" key="10">
    <source>
        <dbReference type="Google" id="ProtNLM"/>
    </source>
</evidence>
<keyword evidence="3" id="KW-0813">Transport</keyword>
<accession>A0AAN5C684</accession>
<feature type="transmembrane region" description="Helical" evidence="7">
    <location>
        <begin position="45"/>
        <end position="68"/>
    </location>
</feature>
<evidence type="ECO:0000256" key="5">
    <source>
        <dbReference type="ARBA" id="ARBA00022989"/>
    </source>
</evidence>